<dbReference type="InParanoid" id="A0A2I1DQN8"/>
<protein>
    <submittedName>
        <fullName evidence="3">Biotin--[acetyl-CoA-carboxylase] ligase</fullName>
    </submittedName>
</protein>
<reference evidence="3 4" key="1">
    <citation type="submission" date="2017-03" db="EMBL/GenBank/DDBJ databases">
        <title>Draft genime sequence of the acidophilic sulfur-oxidizing bacterium Acidithiobacillus sp. SH, isolated from seawater.</title>
        <authorList>
            <person name="Sharmin S."/>
            <person name="Tokuhisa M."/>
            <person name="Kanao T."/>
            <person name="Kamimura K."/>
        </authorList>
    </citation>
    <scope>NUCLEOTIDE SEQUENCE [LARGE SCALE GENOMIC DNA]</scope>
    <source>
        <strain evidence="3 4">SH</strain>
    </source>
</reference>
<gene>
    <name evidence="3" type="ORF">B1757_02070</name>
</gene>
<dbReference type="PANTHER" id="PTHR12835:SF5">
    <property type="entry name" value="BIOTIN--PROTEIN LIGASE"/>
    <property type="match status" value="1"/>
</dbReference>
<dbReference type="Pfam" id="PF03099">
    <property type="entry name" value="BPL_LplA_LipB"/>
    <property type="match status" value="1"/>
</dbReference>
<evidence type="ECO:0000256" key="1">
    <source>
        <dbReference type="ARBA" id="ARBA00022598"/>
    </source>
</evidence>
<evidence type="ECO:0000259" key="2">
    <source>
        <dbReference type="PROSITE" id="PS51733"/>
    </source>
</evidence>
<feature type="domain" description="BPL/LPL catalytic" evidence="2">
    <location>
        <begin position="68"/>
        <end position="262"/>
    </location>
</feature>
<dbReference type="Gene3D" id="3.30.930.10">
    <property type="entry name" value="Bira Bifunctional Protein, Domain 2"/>
    <property type="match status" value="1"/>
</dbReference>
<dbReference type="Proteomes" id="UP000234329">
    <property type="component" value="Unassembled WGS sequence"/>
</dbReference>
<dbReference type="InterPro" id="IPR004143">
    <property type="entry name" value="BPL_LPL_catalytic"/>
</dbReference>
<proteinExistence type="predicted"/>
<organism evidence="3 4">
    <name type="scientific">Acidithiobacillus marinus</name>
    <dbReference type="NCBI Taxonomy" id="187490"/>
    <lineage>
        <taxon>Bacteria</taxon>
        <taxon>Pseudomonadati</taxon>
        <taxon>Pseudomonadota</taxon>
        <taxon>Acidithiobacillia</taxon>
        <taxon>Acidithiobacillales</taxon>
        <taxon>Acidithiobacillaceae</taxon>
        <taxon>Acidithiobacillus</taxon>
    </lineage>
</organism>
<dbReference type="PROSITE" id="PS51733">
    <property type="entry name" value="BPL_LPL_CATALYTIC"/>
    <property type="match status" value="1"/>
</dbReference>
<name>A0A2I1DQN8_9PROT</name>
<dbReference type="GO" id="GO:0005737">
    <property type="term" value="C:cytoplasm"/>
    <property type="evidence" value="ECO:0007669"/>
    <property type="project" value="TreeGrafter"/>
</dbReference>
<evidence type="ECO:0000313" key="4">
    <source>
        <dbReference type="Proteomes" id="UP000234329"/>
    </source>
</evidence>
<dbReference type="AlphaFoldDB" id="A0A2I1DQN8"/>
<dbReference type="GO" id="GO:0004077">
    <property type="term" value="F:biotin--[biotin carboxyl-carrier protein] ligase activity"/>
    <property type="evidence" value="ECO:0007669"/>
    <property type="project" value="InterPro"/>
</dbReference>
<dbReference type="FunCoup" id="A0A2I1DQN8">
    <property type="interactions" value="405"/>
</dbReference>
<dbReference type="NCBIfam" id="TIGR00121">
    <property type="entry name" value="birA_ligase"/>
    <property type="match status" value="1"/>
</dbReference>
<dbReference type="SUPFAM" id="SSF55681">
    <property type="entry name" value="Class II aaRS and biotin synthetases"/>
    <property type="match status" value="1"/>
</dbReference>
<keyword evidence="4" id="KW-1185">Reference proteome</keyword>
<dbReference type="InterPro" id="IPR045864">
    <property type="entry name" value="aa-tRNA-synth_II/BPL/LPL"/>
</dbReference>
<dbReference type="CDD" id="cd16442">
    <property type="entry name" value="BPL"/>
    <property type="match status" value="1"/>
</dbReference>
<accession>A0A2I1DQN8</accession>
<comment type="caution">
    <text evidence="3">The sequence shown here is derived from an EMBL/GenBank/DDBJ whole genome shotgun (WGS) entry which is preliminary data.</text>
</comment>
<evidence type="ECO:0000313" key="3">
    <source>
        <dbReference type="EMBL" id="PKY12149.1"/>
    </source>
</evidence>
<dbReference type="PANTHER" id="PTHR12835">
    <property type="entry name" value="BIOTIN PROTEIN LIGASE"/>
    <property type="match status" value="1"/>
</dbReference>
<dbReference type="InterPro" id="IPR004408">
    <property type="entry name" value="Biotin_CoA_COase_ligase"/>
</dbReference>
<keyword evidence="1 3" id="KW-0436">Ligase</keyword>
<sequence length="331" mass="36287">MFWEMAISAPEAPTAALQQLLEKLGHSPSVAAATLTEPHALLQEARYWGIPLRRSGDSLSLEYPHAPLSATEIAYGTGIPESRIRVLPACASTNTELLDNPGDPGICLAESQWAGRGRRARHWSSPFGLHLAMSMAWSQNTRINPALTLVAGLGVFQVLKNSVKGLWIKWPNDIWVKDRKLGGILLETRRLTQQPLPHETKFRASPPHGANLLVLGLGLNVHHDTSLPDSAVSLAQLHVHLSRSQLAGQILQRWQADFARFDRDGLQAFLPLWHDAAAPMMGQIVQISDIDRYYPALVRGIGTDGRLHVQETGKAPVWLSAGEVSLRPIAS</sequence>
<dbReference type="EMBL" id="MXAV01000004">
    <property type="protein sequence ID" value="PKY12149.1"/>
    <property type="molecule type" value="Genomic_DNA"/>
</dbReference>
<dbReference type="OrthoDB" id="9807064at2"/>